<dbReference type="Pfam" id="PF04234">
    <property type="entry name" value="CopC"/>
    <property type="match status" value="1"/>
</dbReference>
<dbReference type="InterPro" id="IPR014755">
    <property type="entry name" value="Cu-Rt/internalin_Ig-like"/>
</dbReference>
<evidence type="ECO:0000256" key="5">
    <source>
        <dbReference type="SAM" id="MobiDB-lite"/>
    </source>
</evidence>
<dbReference type="InterPro" id="IPR014756">
    <property type="entry name" value="Ig_E-set"/>
</dbReference>
<dbReference type="AlphaFoldDB" id="A0A2A9EWU7"/>
<dbReference type="RefSeq" id="WP_098463940.1">
    <property type="nucleotide sequence ID" value="NZ_PDJJ01000001.1"/>
</dbReference>
<keyword evidence="6" id="KW-0472">Membrane</keyword>
<evidence type="ECO:0000256" key="4">
    <source>
        <dbReference type="ARBA" id="ARBA00023008"/>
    </source>
</evidence>
<feature type="transmembrane region" description="Helical" evidence="6">
    <location>
        <begin position="177"/>
        <end position="195"/>
    </location>
</feature>
<dbReference type="GO" id="GO:0030313">
    <property type="term" value="C:cell envelope"/>
    <property type="evidence" value="ECO:0007669"/>
    <property type="project" value="UniProtKB-SubCell"/>
</dbReference>
<keyword evidence="4" id="KW-0186">Copper</keyword>
<dbReference type="PANTHER" id="PTHR34820">
    <property type="entry name" value="INNER MEMBRANE PROTEIN YEBZ"/>
    <property type="match status" value="1"/>
</dbReference>
<evidence type="ECO:0000313" key="9">
    <source>
        <dbReference type="EMBL" id="PFG43607.1"/>
    </source>
</evidence>
<keyword evidence="3 7" id="KW-0732">Signal</keyword>
<sequence>MHRTRALAGVVAGVVALLATAAPASAHDELISSDPSADTVLDAAPDEVSLTFSDELLDLGAVVVVADAAGDDWAAGPPVLDGDQVTVPVTDGMPDAGYEVRWRIVSADGHPISGVVPFVVGDSTPLDRAGAPPAGDDASPSSGTAAPSDSEDDTIADAVPADDAAATTTQDDGPGRVLLVGAGGALLALAVLLLVSRSRRRDAAAGPDATPADASSAAPSDSPERH</sequence>
<dbReference type="EMBL" id="PDJJ01000001">
    <property type="protein sequence ID" value="PFG43607.1"/>
    <property type="molecule type" value="Genomic_DNA"/>
</dbReference>
<dbReference type="GO" id="GO:0046688">
    <property type="term" value="P:response to copper ion"/>
    <property type="evidence" value="ECO:0007669"/>
    <property type="project" value="InterPro"/>
</dbReference>
<keyword evidence="6" id="KW-0812">Transmembrane</keyword>
<dbReference type="GO" id="GO:0006825">
    <property type="term" value="P:copper ion transport"/>
    <property type="evidence" value="ECO:0007669"/>
    <property type="project" value="InterPro"/>
</dbReference>
<protein>
    <recommendedName>
        <fullName evidence="8">CopC domain-containing protein</fullName>
    </recommendedName>
</protein>
<dbReference type="GO" id="GO:0005886">
    <property type="term" value="C:plasma membrane"/>
    <property type="evidence" value="ECO:0007669"/>
    <property type="project" value="TreeGrafter"/>
</dbReference>
<evidence type="ECO:0000256" key="3">
    <source>
        <dbReference type="ARBA" id="ARBA00022729"/>
    </source>
</evidence>
<dbReference type="Proteomes" id="UP000224130">
    <property type="component" value="Unassembled WGS sequence"/>
</dbReference>
<evidence type="ECO:0000256" key="7">
    <source>
        <dbReference type="SAM" id="SignalP"/>
    </source>
</evidence>
<organism evidence="9 10">
    <name type="scientific">Isoptericola jiangsuensis</name>
    <dbReference type="NCBI Taxonomy" id="548579"/>
    <lineage>
        <taxon>Bacteria</taxon>
        <taxon>Bacillati</taxon>
        <taxon>Actinomycetota</taxon>
        <taxon>Actinomycetes</taxon>
        <taxon>Micrococcales</taxon>
        <taxon>Promicromonosporaceae</taxon>
        <taxon>Isoptericola</taxon>
    </lineage>
</organism>
<dbReference type="InterPro" id="IPR032694">
    <property type="entry name" value="CopC/D"/>
</dbReference>
<reference evidence="9 10" key="1">
    <citation type="submission" date="2017-10" db="EMBL/GenBank/DDBJ databases">
        <title>Sequencing the genomes of 1000 actinobacteria strains.</title>
        <authorList>
            <person name="Klenk H.-P."/>
        </authorList>
    </citation>
    <scope>NUCLEOTIDE SEQUENCE [LARGE SCALE GENOMIC DNA]</scope>
    <source>
        <strain evidence="9 10">DSM 21863</strain>
    </source>
</reference>
<evidence type="ECO:0000313" key="10">
    <source>
        <dbReference type="Proteomes" id="UP000224130"/>
    </source>
</evidence>
<evidence type="ECO:0000256" key="2">
    <source>
        <dbReference type="ARBA" id="ARBA00022723"/>
    </source>
</evidence>
<feature type="region of interest" description="Disordered" evidence="5">
    <location>
        <begin position="124"/>
        <end position="155"/>
    </location>
</feature>
<dbReference type="GO" id="GO:0005507">
    <property type="term" value="F:copper ion binding"/>
    <property type="evidence" value="ECO:0007669"/>
    <property type="project" value="InterPro"/>
</dbReference>
<feature type="signal peptide" evidence="7">
    <location>
        <begin position="1"/>
        <end position="26"/>
    </location>
</feature>
<dbReference type="GO" id="GO:0042597">
    <property type="term" value="C:periplasmic space"/>
    <property type="evidence" value="ECO:0007669"/>
    <property type="project" value="InterPro"/>
</dbReference>
<feature type="chain" id="PRO_5012563704" description="CopC domain-containing protein" evidence="7">
    <location>
        <begin position="27"/>
        <end position="226"/>
    </location>
</feature>
<feature type="compositionally biased region" description="Low complexity" evidence="5">
    <location>
        <begin position="127"/>
        <end position="143"/>
    </location>
</feature>
<accession>A0A2A9EWU7</accession>
<evidence type="ECO:0000259" key="8">
    <source>
        <dbReference type="Pfam" id="PF04234"/>
    </source>
</evidence>
<name>A0A2A9EWU7_9MICO</name>
<feature type="region of interest" description="Disordered" evidence="5">
    <location>
        <begin position="200"/>
        <end position="226"/>
    </location>
</feature>
<dbReference type="Gene3D" id="2.60.40.1220">
    <property type="match status" value="1"/>
</dbReference>
<keyword evidence="2" id="KW-0479">Metal-binding</keyword>
<gene>
    <name evidence="9" type="ORF">ATJ88_2313</name>
</gene>
<dbReference type="OrthoDB" id="5242236at2"/>
<feature type="compositionally biased region" description="Low complexity" evidence="5">
    <location>
        <begin position="204"/>
        <end position="226"/>
    </location>
</feature>
<evidence type="ECO:0000256" key="6">
    <source>
        <dbReference type="SAM" id="Phobius"/>
    </source>
</evidence>
<comment type="subcellular location">
    <subcellularLocation>
        <location evidence="1">Cell envelope</location>
    </subcellularLocation>
</comment>
<keyword evidence="10" id="KW-1185">Reference proteome</keyword>
<proteinExistence type="predicted"/>
<keyword evidence="6" id="KW-1133">Transmembrane helix</keyword>
<comment type="caution">
    <text evidence="9">The sequence shown here is derived from an EMBL/GenBank/DDBJ whole genome shotgun (WGS) entry which is preliminary data.</text>
</comment>
<evidence type="ECO:0000256" key="1">
    <source>
        <dbReference type="ARBA" id="ARBA00004196"/>
    </source>
</evidence>
<feature type="domain" description="CopC" evidence="8">
    <location>
        <begin position="27"/>
        <end position="120"/>
    </location>
</feature>
<dbReference type="SUPFAM" id="SSF81296">
    <property type="entry name" value="E set domains"/>
    <property type="match status" value="1"/>
</dbReference>
<dbReference type="PANTHER" id="PTHR34820:SF4">
    <property type="entry name" value="INNER MEMBRANE PROTEIN YEBZ"/>
    <property type="match status" value="1"/>
</dbReference>
<dbReference type="InterPro" id="IPR007348">
    <property type="entry name" value="CopC_dom"/>
</dbReference>